<dbReference type="AlphaFoldDB" id="A0AAW1UEZ8"/>
<sequence>MEDVLSKLDISALQKDPTGFFLTEIKTKVQQASELLDTIYLKNKVIPMSSEPPDIRAGDLSGPSVRTPLIHTCRSTVYLQLVLKMLDDDIALIGVLFATDSNRKRKRSVWCKDWLRKRELFSHVNLLNELRTSPKDWHKYLRMNEETYLILLGKVAPLIEKKDTVLIRSISAHERLTATLRFLATGRTYADMKFST</sequence>
<protein>
    <submittedName>
        <fullName evidence="1">Uncharacterized protein</fullName>
    </submittedName>
</protein>
<comment type="caution">
    <text evidence="1">The sequence shown here is derived from an EMBL/GenBank/DDBJ whole genome shotgun (WGS) entry which is preliminary data.</text>
</comment>
<evidence type="ECO:0000313" key="1">
    <source>
        <dbReference type="EMBL" id="KAK9879615.1"/>
    </source>
</evidence>
<proteinExistence type="predicted"/>
<gene>
    <name evidence="1" type="ORF">WA026_006679</name>
</gene>
<name>A0AAW1UEZ8_9CUCU</name>
<evidence type="ECO:0000313" key="2">
    <source>
        <dbReference type="Proteomes" id="UP001431783"/>
    </source>
</evidence>
<organism evidence="1 2">
    <name type="scientific">Henosepilachna vigintioctopunctata</name>
    <dbReference type="NCBI Taxonomy" id="420089"/>
    <lineage>
        <taxon>Eukaryota</taxon>
        <taxon>Metazoa</taxon>
        <taxon>Ecdysozoa</taxon>
        <taxon>Arthropoda</taxon>
        <taxon>Hexapoda</taxon>
        <taxon>Insecta</taxon>
        <taxon>Pterygota</taxon>
        <taxon>Neoptera</taxon>
        <taxon>Endopterygota</taxon>
        <taxon>Coleoptera</taxon>
        <taxon>Polyphaga</taxon>
        <taxon>Cucujiformia</taxon>
        <taxon>Coccinelloidea</taxon>
        <taxon>Coccinellidae</taxon>
        <taxon>Epilachninae</taxon>
        <taxon>Epilachnini</taxon>
        <taxon>Henosepilachna</taxon>
    </lineage>
</organism>
<accession>A0AAW1UEZ8</accession>
<dbReference type="EMBL" id="JARQZJ010000062">
    <property type="protein sequence ID" value="KAK9879615.1"/>
    <property type="molecule type" value="Genomic_DNA"/>
</dbReference>
<keyword evidence="2" id="KW-1185">Reference proteome</keyword>
<dbReference type="Proteomes" id="UP001431783">
    <property type="component" value="Unassembled WGS sequence"/>
</dbReference>
<reference evidence="1 2" key="1">
    <citation type="submission" date="2023-03" db="EMBL/GenBank/DDBJ databases">
        <title>Genome insight into feeding habits of ladybird beetles.</title>
        <authorList>
            <person name="Li H.-S."/>
            <person name="Huang Y.-H."/>
            <person name="Pang H."/>
        </authorList>
    </citation>
    <scope>NUCLEOTIDE SEQUENCE [LARGE SCALE GENOMIC DNA]</scope>
    <source>
        <strain evidence="1">SYSU_2023b</strain>
        <tissue evidence="1">Whole body</tissue>
    </source>
</reference>